<sequence length="99" mass="11122">MTSLRDLDKMFVMNSAGIKIPLSSIVRIKKKKGFGEIFRENQSLVVNLTSGIAPNENLALITANVVNFVTNKVPKKDGVLVKFEGEYSEFMKSMQNLWL</sequence>
<protein>
    <submittedName>
        <fullName evidence="1">Efflux RND transporter permease subunit</fullName>
    </submittedName>
</protein>
<dbReference type="InterPro" id="IPR001036">
    <property type="entry name" value="Acrflvin-R"/>
</dbReference>
<dbReference type="GO" id="GO:0022857">
    <property type="term" value="F:transmembrane transporter activity"/>
    <property type="evidence" value="ECO:0007669"/>
    <property type="project" value="InterPro"/>
</dbReference>
<dbReference type="Pfam" id="PF00873">
    <property type="entry name" value="ACR_tran"/>
    <property type="match status" value="1"/>
</dbReference>
<dbReference type="EMBL" id="CP114720">
    <property type="protein sequence ID" value="WAZ72082.1"/>
    <property type="molecule type" value="Genomic_DNA"/>
</dbReference>
<dbReference type="AlphaFoldDB" id="A0AAX3JMA8"/>
<gene>
    <name evidence="1" type="ORF">O5404_03605</name>
</gene>
<dbReference type="Gene3D" id="3.30.70.1440">
    <property type="entry name" value="Multidrug efflux transporter AcrB pore domain"/>
    <property type="match status" value="1"/>
</dbReference>
<dbReference type="GO" id="GO:0016020">
    <property type="term" value="C:membrane"/>
    <property type="evidence" value="ECO:0007669"/>
    <property type="project" value="InterPro"/>
</dbReference>
<evidence type="ECO:0000313" key="2">
    <source>
        <dbReference type="Proteomes" id="UP001164513"/>
    </source>
</evidence>
<evidence type="ECO:0000313" key="1">
    <source>
        <dbReference type="EMBL" id="WAZ72082.1"/>
    </source>
</evidence>
<dbReference type="Proteomes" id="UP001164513">
    <property type="component" value="Chromosome"/>
</dbReference>
<dbReference type="Gene3D" id="3.30.2090.10">
    <property type="entry name" value="Multidrug efflux transporter AcrB TolC docking domain, DN and DC subdomains"/>
    <property type="match status" value="1"/>
</dbReference>
<organism evidence="1 2">
    <name type="scientific">Borrelia miyamotoi</name>
    <dbReference type="NCBI Taxonomy" id="47466"/>
    <lineage>
        <taxon>Bacteria</taxon>
        <taxon>Pseudomonadati</taxon>
        <taxon>Spirochaetota</taxon>
        <taxon>Spirochaetia</taxon>
        <taxon>Spirochaetales</taxon>
        <taxon>Borreliaceae</taxon>
        <taxon>Borrelia</taxon>
    </lineage>
</organism>
<dbReference type="InterPro" id="IPR027463">
    <property type="entry name" value="AcrB_DN_DC_subdom"/>
</dbReference>
<name>A0AAX3JMA8_9SPIR</name>
<reference evidence="1" key="1">
    <citation type="submission" date="2022-12" db="EMBL/GenBank/DDBJ databases">
        <title>B. miyamotoi WGS.</title>
        <authorList>
            <person name="Gabriele M."/>
            <person name="Kuleshov K.V."/>
            <person name="Hepner S."/>
            <person name="Hoornstra D."/>
            <person name="Hovius J.W."/>
            <person name="Platonov A.E."/>
            <person name="Fingerle V."/>
            <person name="Strube C."/>
        </authorList>
    </citation>
    <scope>NUCLEOTIDE SEQUENCE</scope>
    <source>
        <strain evidence="1">ZStruIII14-9</strain>
    </source>
</reference>
<proteinExistence type="predicted"/>
<accession>A0AAX3JMA8</accession>